<keyword evidence="2" id="KW-1003">Cell membrane</keyword>
<evidence type="ECO:0000256" key="5">
    <source>
        <dbReference type="ARBA" id="ARBA00023136"/>
    </source>
</evidence>
<feature type="transmembrane region" description="Helical" evidence="6">
    <location>
        <begin position="103"/>
        <end position="121"/>
    </location>
</feature>
<keyword evidence="4 6" id="KW-1133">Transmembrane helix</keyword>
<dbReference type="EMBL" id="BMYV01000003">
    <property type="protein sequence ID" value="GGX74167.1"/>
    <property type="molecule type" value="Genomic_DNA"/>
</dbReference>
<evidence type="ECO:0000256" key="4">
    <source>
        <dbReference type="ARBA" id="ARBA00022989"/>
    </source>
</evidence>
<gene>
    <name evidence="8" type="ORF">GCM10011309_25380</name>
</gene>
<sequence>MRFHNALTVIIALTFLGVSLVLCFIAVRGAIRENSRVERRLAGGARLDEDADVGIGAKSRAKRNLISQLGAHLTLPDAKEITRLRFMLAQAGYFDRSTVKTFLAARVIFLFGPAMICLLMWGSIAAKLGTKPAILICFSLAGLGLLGPERFLKWKAGKRTDQCRKGFPDMMDLMTACVEAGLGMDAALIRVGHELGGRYPALKENLDIMNLELRAGRERNEAMINFADRINLDEAKALAVMLKQAEEMGSSVGKALRTFSEDMRHKRMMKAEEKAAALSAKLTVPLILFIFPTIMVMLMLPAGIRIMEGLAG</sequence>
<dbReference type="Pfam" id="PF00482">
    <property type="entry name" value="T2SSF"/>
    <property type="match status" value="1"/>
</dbReference>
<feature type="transmembrane region" description="Helical" evidence="6">
    <location>
        <begin position="133"/>
        <end position="152"/>
    </location>
</feature>
<protein>
    <recommendedName>
        <fullName evidence="7">Type II secretion system protein GspF domain-containing protein</fullName>
    </recommendedName>
</protein>
<evidence type="ECO:0000256" key="2">
    <source>
        <dbReference type="ARBA" id="ARBA00022475"/>
    </source>
</evidence>
<name>A0A918KSF3_9PROT</name>
<organism evidence="8 9">
    <name type="scientific">Litorimonas cladophorae</name>
    <dbReference type="NCBI Taxonomy" id="1220491"/>
    <lineage>
        <taxon>Bacteria</taxon>
        <taxon>Pseudomonadati</taxon>
        <taxon>Pseudomonadota</taxon>
        <taxon>Alphaproteobacteria</taxon>
        <taxon>Maricaulales</taxon>
        <taxon>Robiginitomaculaceae</taxon>
    </lineage>
</organism>
<dbReference type="InterPro" id="IPR018076">
    <property type="entry name" value="T2SS_GspF_dom"/>
</dbReference>
<dbReference type="AlphaFoldDB" id="A0A918KSF3"/>
<evidence type="ECO:0000313" key="8">
    <source>
        <dbReference type="EMBL" id="GGX74167.1"/>
    </source>
</evidence>
<accession>A0A918KSF3</accession>
<comment type="subcellular location">
    <subcellularLocation>
        <location evidence="1">Cell membrane</location>
        <topology evidence="1">Multi-pass membrane protein</topology>
    </subcellularLocation>
</comment>
<evidence type="ECO:0000256" key="6">
    <source>
        <dbReference type="SAM" id="Phobius"/>
    </source>
</evidence>
<dbReference type="RefSeq" id="WP_189586827.1">
    <property type="nucleotide sequence ID" value="NZ_BMYV01000003.1"/>
</dbReference>
<dbReference type="Proteomes" id="UP000600865">
    <property type="component" value="Unassembled WGS sequence"/>
</dbReference>
<dbReference type="PANTHER" id="PTHR35007:SF2">
    <property type="entry name" value="PILUS ASSEMBLE PROTEIN"/>
    <property type="match status" value="1"/>
</dbReference>
<evidence type="ECO:0000256" key="3">
    <source>
        <dbReference type="ARBA" id="ARBA00022692"/>
    </source>
</evidence>
<keyword evidence="3 6" id="KW-0812">Transmembrane</keyword>
<reference evidence="8 9" key="1">
    <citation type="journal article" date="2014" name="Int. J. Syst. Evol. Microbiol.">
        <title>Complete genome sequence of Corynebacterium casei LMG S-19264T (=DSM 44701T), isolated from a smear-ripened cheese.</title>
        <authorList>
            <consortium name="US DOE Joint Genome Institute (JGI-PGF)"/>
            <person name="Walter F."/>
            <person name="Albersmeier A."/>
            <person name="Kalinowski J."/>
            <person name="Ruckert C."/>
        </authorList>
    </citation>
    <scope>NUCLEOTIDE SEQUENCE [LARGE SCALE GENOMIC DNA]</scope>
    <source>
        <strain evidence="8 9">KCTC 23968</strain>
    </source>
</reference>
<proteinExistence type="predicted"/>
<dbReference type="GO" id="GO:0005886">
    <property type="term" value="C:plasma membrane"/>
    <property type="evidence" value="ECO:0007669"/>
    <property type="project" value="UniProtKB-SubCell"/>
</dbReference>
<feature type="transmembrane region" description="Helical" evidence="6">
    <location>
        <begin position="275"/>
        <end position="300"/>
    </location>
</feature>
<feature type="transmembrane region" description="Helical" evidence="6">
    <location>
        <begin position="6"/>
        <end position="31"/>
    </location>
</feature>
<evidence type="ECO:0000313" key="9">
    <source>
        <dbReference type="Proteomes" id="UP000600865"/>
    </source>
</evidence>
<keyword evidence="9" id="KW-1185">Reference proteome</keyword>
<comment type="caution">
    <text evidence="8">The sequence shown here is derived from an EMBL/GenBank/DDBJ whole genome shotgun (WGS) entry which is preliminary data.</text>
</comment>
<feature type="domain" description="Type II secretion system protein GspF" evidence="7">
    <location>
        <begin position="171"/>
        <end position="299"/>
    </location>
</feature>
<evidence type="ECO:0000256" key="1">
    <source>
        <dbReference type="ARBA" id="ARBA00004651"/>
    </source>
</evidence>
<evidence type="ECO:0000259" key="7">
    <source>
        <dbReference type="Pfam" id="PF00482"/>
    </source>
</evidence>
<keyword evidence="5 6" id="KW-0472">Membrane</keyword>
<dbReference type="PANTHER" id="PTHR35007">
    <property type="entry name" value="INTEGRAL MEMBRANE PROTEIN-RELATED"/>
    <property type="match status" value="1"/>
</dbReference>